<evidence type="ECO:0000256" key="3">
    <source>
        <dbReference type="ARBA" id="ARBA00022679"/>
    </source>
</evidence>
<feature type="domain" description="Ketosynthase family 3 (KS3)" evidence="5">
    <location>
        <begin position="3"/>
        <end position="424"/>
    </location>
</feature>
<dbReference type="InterPro" id="IPR000794">
    <property type="entry name" value="Beta-ketoacyl_synthase"/>
</dbReference>
<evidence type="ECO:0000259" key="5">
    <source>
        <dbReference type="PROSITE" id="PS52004"/>
    </source>
</evidence>
<proteinExistence type="inferred from homology"/>
<dbReference type="GO" id="GO:0006633">
    <property type="term" value="P:fatty acid biosynthetic process"/>
    <property type="evidence" value="ECO:0007669"/>
    <property type="project" value="TreeGrafter"/>
</dbReference>
<dbReference type="InterPro" id="IPR014031">
    <property type="entry name" value="Ketoacyl_synth_C"/>
</dbReference>
<dbReference type="Pfam" id="PF02801">
    <property type="entry name" value="Ketoacyl-synt_C"/>
    <property type="match status" value="1"/>
</dbReference>
<dbReference type="PANTHER" id="PTHR11712:SF336">
    <property type="entry name" value="3-OXOACYL-[ACYL-CARRIER-PROTEIN] SYNTHASE, MITOCHONDRIAL"/>
    <property type="match status" value="1"/>
</dbReference>
<evidence type="ECO:0000313" key="6">
    <source>
        <dbReference type="EMBL" id="TIH09210.1"/>
    </source>
</evidence>
<dbReference type="SUPFAM" id="SSF53901">
    <property type="entry name" value="Thiolase-like"/>
    <property type="match status" value="2"/>
</dbReference>
<evidence type="ECO:0000313" key="7">
    <source>
        <dbReference type="Proteomes" id="UP000307541"/>
    </source>
</evidence>
<keyword evidence="3 4" id="KW-0808">Transferase</keyword>
<evidence type="ECO:0000256" key="1">
    <source>
        <dbReference type="ARBA" id="ARBA00005194"/>
    </source>
</evidence>
<dbReference type="Gene3D" id="3.40.47.10">
    <property type="match status" value="1"/>
</dbReference>
<comment type="similarity">
    <text evidence="2 4">Belongs to the thiolase-like superfamily. Beta-ketoacyl-ACP synthases family.</text>
</comment>
<accession>A0A4T1ZXG3</accession>
<dbReference type="GO" id="GO:0005829">
    <property type="term" value="C:cytosol"/>
    <property type="evidence" value="ECO:0007669"/>
    <property type="project" value="TreeGrafter"/>
</dbReference>
<dbReference type="CDD" id="cd00834">
    <property type="entry name" value="KAS_I_II"/>
    <property type="match status" value="1"/>
</dbReference>
<dbReference type="InterPro" id="IPR020841">
    <property type="entry name" value="PKS_Beta-ketoAc_synthase_dom"/>
</dbReference>
<dbReference type="Proteomes" id="UP000307541">
    <property type="component" value="Unassembled WGS sequence"/>
</dbReference>
<dbReference type="GO" id="GO:0004315">
    <property type="term" value="F:3-oxoacyl-[acyl-carrier-protein] synthase activity"/>
    <property type="evidence" value="ECO:0007669"/>
    <property type="project" value="TreeGrafter"/>
</dbReference>
<protein>
    <submittedName>
        <fullName evidence="6">Beta-ketoacyl-[acyl-carrier-protein] synthase family protein</fullName>
    </submittedName>
</protein>
<reference evidence="6 7" key="1">
    <citation type="submission" date="2018-10" db="EMBL/GenBank/DDBJ databases">
        <title>Pseudomonas leptonychotis sp. nov., isolated from Weddell seals in Antarctica.</title>
        <authorList>
            <person name="Novakova D."/>
            <person name="Svec P."/>
            <person name="Kralova S."/>
            <person name="Kristofova L."/>
            <person name="Zeman M."/>
            <person name="Pantucek R."/>
            <person name="Maslanova I."/>
            <person name="Sedlacek I."/>
        </authorList>
    </citation>
    <scope>NUCLEOTIDE SEQUENCE [LARGE SCALE GENOMIC DNA]</scope>
    <source>
        <strain evidence="6 7">CCM 8849</strain>
    </source>
</reference>
<comment type="pathway">
    <text evidence="1">Lipid metabolism; fatty acid biosynthesis.</text>
</comment>
<dbReference type="InterPro" id="IPR014030">
    <property type="entry name" value="Ketoacyl_synth_N"/>
</dbReference>
<comment type="caution">
    <text evidence="6">The sequence shown here is derived from an EMBL/GenBank/DDBJ whole genome shotgun (WGS) entry which is preliminary data.</text>
</comment>
<dbReference type="InterPro" id="IPR016039">
    <property type="entry name" value="Thiolase-like"/>
</dbReference>
<evidence type="ECO:0000256" key="2">
    <source>
        <dbReference type="ARBA" id="ARBA00008467"/>
    </source>
</evidence>
<gene>
    <name evidence="6" type="ORF">D8779_00350</name>
</gene>
<dbReference type="EMBL" id="RFLV01000001">
    <property type="protein sequence ID" value="TIH09210.1"/>
    <property type="molecule type" value="Genomic_DNA"/>
</dbReference>
<organism evidence="6 7">
    <name type="scientific">Pseudomonas leptonychotis</name>
    <dbReference type="NCBI Taxonomy" id="2448482"/>
    <lineage>
        <taxon>Bacteria</taxon>
        <taxon>Pseudomonadati</taxon>
        <taxon>Pseudomonadota</taxon>
        <taxon>Gammaproteobacteria</taxon>
        <taxon>Pseudomonadales</taxon>
        <taxon>Pseudomonadaceae</taxon>
        <taxon>Pseudomonas</taxon>
    </lineage>
</organism>
<dbReference type="AlphaFoldDB" id="A0A4T1ZXG3"/>
<dbReference type="PANTHER" id="PTHR11712">
    <property type="entry name" value="POLYKETIDE SYNTHASE-RELATED"/>
    <property type="match status" value="1"/>
</dbReference>
<dbReference type="Pfam" id="PF00109">
    <property type="entry name" value="ketoacyl-synt"/>
    <property type="match status" value="1"/>
</dbReference>
<name>A0A4T1ZXG3_9PSED</name>
<evidence type="ECO:0000256" key="4">
    <source>
        <dbReference type="RuleBase" id="RU003694"/>
    </source>
</evidence>
<sequence length="425" mass="46439">MRAREVYVTGYGLVAPTVLDAQSLFQRICEKRSCVREHPLFVELGFPNAAAGFIDDQQWQQLRAGFDENPSAQPRQTVLAEYVAKQALQHAGLQPEAFSQVASGLFLGANKYCANSQDLDLACMCLDERGSLDLDRFLQRQERVEHPFARRVDQQTLHLAKRLGIRDHISTHSDACAAGTVAIGSAYRAIERGEIDLAICGAVELMANELPYYMFNSLGALCQKADVPAQQQSRPFMRDRSGFVLSEGAALIILESKQHAERRNAKPLGRVLGYANFCESEKMTSSSRDGSKYEHCMEAAIEDAGLLRYAIQHVNTHGTSTQVNDSCEAHALKRLFGDLLDGMTLSANKSALGHSLAGSGAIEAVLSLISLRDGVLLPTLNYDAQGAEFPELRFLSEPLKQSINIVLSNSFGFGGVNSSIVLGRA</sequence>
<dbReference type="PROSITE" id="PS52004">
    <property type="entry name" value="KS3_2"/>
    <property type="match status" value="1"/>
</dbReference>
<dbReference type="RefSeq" id="WP_136662496.1">
    <property type="nucleotide sequence ID" value="NZ_CP180477.1"/>
</dbReference>
<dbReference type="SMART" id="SM00825">
    <property type="entry name" value="PKS_KS"/>
    <property type="match status" value="1"/>
</dbReference>
<keyword evidence="7" id="KW-1185">Reference proteome</keyword>
<dbReference type="OrthoDB" id="9808669at2"/>